<sequence length="490" mass="52275">MSRRLLATLSASTLALGLVAAAPAAHAATGKARTTKVRSFDGVSIVTHFFPAHGAADGRRAPTVLLGHGWGGRGETDTAKGMLGALLSAGYNVVTWNARGFGSGGEANVDYHAFEGRDVRALIDWTARQPEVRLDRPGDPRLGMAGGSYGGAIQLVTAGIDRRVDVIVPLVAYNDLRRTLYRDRVLRAGWVVNLCLGGMTNGNRIAPKVRRACFDGVRTGRLEPDLERWFADHGPSNLIGRLRIPTLVVQGTVDTLFPLREGIATYRTVRANGGPAKMIWFCGGHGQCNAKAGPADHVTRATLAWFARHLRGDRSVDTGPEFEYIDQNGVYRGAAAYPPPALGPLRARGTGRMTFTQLDNTGSATAAAPARKGRAIEVPIPASPTTARAVGSPRVTLTYRGHALRPGTALFAQIVDRETGVVVGNQATPLPVTLDGRERTVTRDLEAIAWEVGPASRLTLQIIPGTGLFTWQRSAGRVEANVSVSVPRAR</sequence>
<feature type="domain" description="Xaa-Pro dipeptidyl-peptidase C-terminal" evidence="4">
    <location>
        <begin position="303"/>
        <end position="490"/>
    </location>
</feature>
<dbReference type="InterPro" id="IPR029058">
    <property type="entry name" value="AB_hydrolase_fold"/>
</dbReference>
<evidence type="ECO:0000313" key="5">
    <source>
        <dbReference type="EMBL" id="MBA8955488.1"/>
    </source>
</evidence>
<keyword evidence="5" id="KW-0067">ATP-binding</keyword>
<dbReference type="Gene3D" id="3.40.50.1820">
    <property type="entry name" value="alpha/beta hydrolase"/>
    <property type="match status" value="1"/>
</dbReference>
<protein>
    <submittedName>
        <fullName evidence="5">ABC-2 type transport system ATP-binding protein</fullName>
    </submittedName>
</protein>
<reference evidence="5 6" key="1">
    <citation type="submission" date="2020-08" db="EMBL/GenBank/DDBJ databases">
        <title>Genomic Encyclopedia of Type Strains, Phase IV (KMG-IV): sequencing the most valuable type-strain genomes for metagenomic binning, comparative biology and taxonomic classification.</title>
        <authorList>
            <person name="Goeker M."/>
        </authorList>
    </citation>
    <scope>NUCLEOTIDE SEQUENCE [LARGE SCALE GENOMIC DNA]</scope>
    <source>
        <strain evidence="5 6">DSM 44197</strain>
    </source>
</reference>
<dbReference type="InterPro" id="IPR013736">
    <property type="entry name" value="Xaa-Pro_dipept_C"/>
</dbReference>
<keyword evidence="5" id="KW-0547">Nucleotide-binding</keyword>
<keyword evidence="3" id="KW-0732">Signal</keyword>
<accession>A0A7W3LWC1</accession>
<name>A0A7W3LWC1_ACTNM</name>
<comment type="caution">
    <text evidence="5">The sequence shown here is derived from an EMBL/GenBank/DDBJ whole genome shotgun (WGS) entry which is preliminary data.</text>
</comment>
<keyword evidence="2" id="KW-0378">Hydrolase</keyword>
<feature type="signal peptide" evidence="3">
    <location>
        <begin position="1"/>
        <end position="27"/>
    </location>
</feature>
<organism evidence="5 6">
    <name type="scientific">Actinomadura namibiensis</name>
    <dbReference type="NCBI Taxonomy" id="182080"/>
    <lineage>
        <taxon>Bacteria</taxon>
        <taxon>Bacillati</taxon>
        <taxon>Actinomycetota</taxon>
        <taxon>Actinomycetes</taxon>
        <taxon>Streptosporangiales</taxon>
        <taxon>Thermomonosporaceae</taxon>
        <taxon>Actinomadura</taxon>
    </lineage>
</organism>
<dbReference type="Pfam" id="PF02129">
    <property type="entry name" value="Peptidase_S15"/>
    <property type="match status" value="1"/>
</dbReference>
<feature type="chain" id="PRO_5031395753" evidence="3">
    <location>
        <begin position="28"/>
        <end position="490"/>
    </location>
</feature>
<evidence type="ECO:0000256" key="2">
    <source>
        <dbReference type="ARBA" id="ARBA00022801"/>
    </source>
</evidence>
<dbReference type="EMBL" id="JACJIA010000012">
    <property type="protein sequence ID" value="MBA8955488.1"/>
    <property type="molecule type" value="Genomic_DNA"/>
</dbReference>
<comment type="similarity">
    <text evidence="1">Belongs to the AB hydrolase superfamily.</text>
</comment>
<evidence type="ECO:0000259" key="4">
    <source>
        <dbReference type="SMART" id="SM00939"/>
    </source>
</evidence>
<dbReference type="SUPFAM" id="SSF53474">
    <property type="entry name" value="alpha/beta-Hydrolases"/>
    <property type="match status" value="1"/>
</dbReference>
<dbReference type="GO" id="GO:0005524">
    <property type="term" value="F:ATP binding"/>
    <property type="evidence" value="ECO:0007669"/>
    <property type="project" value="UniProtKB-KW"/>
</dbReference>
<dbReference type="Proteomes" id="UP000572680">
    <property type="component" value="Unassembled WGS sequence"/>
</dbReference>
<dbReference type="SMART" id="SM00939">
    <property type="entry name" value="PepX_C"/>
    <property type="match status" value="1"/>
</dbReference>
<dbReference type="PANTHER" id="PTHR22946">
    <property type="entry name" value="DIENELACTONE HYDROLASE DOMAIN-CONTAINING PROTEIN-RELATED"/>
    <property type="match status" value="1"/>
</dbReference>
<evidence type="ECO:0000256" key="1">
    <source>
        <dbReference type="ARBA" id="ARBA00008645"/>
    </source>
</evidence>
<dbReference type="GO" id="GO:0008239">
    <property type="term" value="F:dipeptidyl-peptidase activity"/>
    <property type="evidence" value="ECO:0007669"/>
    <property type="project" value="InterPro"/>
</dbReference>
<proteinExistence type="inferred from homology"/>
<dbReference type="InterPro" id="IPR050261">
    <property type="entry name" value="FrsA_esterase"/>
</dbReference>
<dbReference type="GO" id="GO:0052689">
    <property type="term" value="F:carboxylic ester hydrolase activity"/>
    <property type="evidence" value="ECO:0007669"/>
    <property type="project" value="UniProtKB-ARBA"/>
</dbReference>
<keyword evidence="6" id="KW-1185">Reference proteome</keyword>
<gene>
    <name evidence="5" type="ORF">HNR61_007164</name>
</gene>
<dbReference type="InterPro" id="IPR000383">
    <property type="entry name" value="Xaa-Pro-like_dom"/>
</dbReference>
<dbReference type="PANTHER" id="PTHR22946:SF9">
    <property type="entry name" value="POLYKETIDE TRANSFERASE AF380"/>
    <property type="match status" value="1"/>
</dbReference>
<dbReference type="RefSeq" id="WP_182847490.1">
    <property type="nucleotide sequence ID" value="NZ_BAAALP010000028.1"/>
</dbReference>
<evidence type="ECO:0000313" key="6">
    <source>
        <dbReference type="Proteomes" id="UP000572680"/>
    </source>
</evidence>
<dbReference type="AlphaFoldDB" id="A0A7W3LWC1"/>
<evidence type="ECO:0000256" key="3">
    <source>
        <dbReference type="SAM" id="SignalP"/>
    </source>
</evidence>